<name>A0A2S7EQ07_9XANT</name>
<sequence>MPRPVALSDAFSEPARSAGVEWTSTPWPRFSPTLGTGAKRSRNPRGAIAMLLDQMHRIADNHQCFLTVALRDPVGGRHWD</sequence>
<feature type="region of interest" description="Disordered" evidence="1">
    <location>
        <begin position="1"/>
        <end position="42"/>
    </location>
</feature>
<dbReference type="EMBL" id="MDEG01000033">
    <property type="protein sequence ID" value="PPU95163.1"/>
    <property type="molecule type" value="Genomic_DNA"/>
</dbReference>
<gene>
    <name evidence="2" type="ORF">XhyaCFBP1156_19715</name>
</gene>
<dbReference type="AlphaFoldDB" id="A0A2S7EQ07"/>
<evidence type="ECO:0000313" key="3">
    <source>
        <dbReference type="Proteomes" id="UP000238261"/>
    </source>
</evidence>
<evidence type="ECO:0000313" key="2">
    <source>
        <dbReference type="EMBL" id="PPU95163.1"/>
    </source>
</evidence>
<dbReference type="Proteomes" id="UP000238261">
    <property type="component" value="Unassembled WGS sequence"/>
</dbReference>
<proteinExistence type="predicted"/>
<accession>A0A2S7EQ07</accession>
<reference evidence="3" key="1">
    <citation type="submission" date="2016-08" db="EMBL/GenBank/DDBJ databases">
        <authorList>
            <person name="Merda D."/>
            <person name="Briand M."/>
            <person name="Taghouti G."/>
            <person name="Carrere S."/>
            <person name="Gouzy J."/>
            <person name="Portier P."/>
            <person name="Jacques M.-A."/>
            <person name="Fischer-Le Saux M."/>
        </authorList>
    </citation>
    <scope>NUCLEOTIDE SEQUENCE [LARGE SCALE GENOMIC DNA]</scope>
    <source>
        <strain evidence="3">CFBP1156</strain>
    </source>
</reference>
<protein>
    <submittedName>
        <fullName evidence="2">Uncharacterized protein</fullName>
    </submittedName>
</protein>
<comment type="caution">
    <text evidence="2">The sequence shown here is derived from an EMBL/GenBank/DDBJ whole genome shotgun (WGS) entry which is preliminary data.</text>
</comment>
<organism evidence="2 3">
    <name type="scientific">Xanthomonas hyacinthi</name>
    <dbReference type="NCBI Taxonomy" id="56455"/>
    <lineage>
        <taxon>Bacteria</taxon>
        <taxon>Pseudomonadati</taxon>
        <taxon>Pseudomonadota</taxon>
        <taxon>Gammaproteobacteria</taxon>
        <taxon>Lysobacterales</taxon>
        <taxon>Lysobacteraceae</taxon>
        <taxon>Xanthomonas</taxon>
    </lineage>
</organism>
<keyword evidence="3" id="KW-1185">Reference proteome</keyword>
<evidence type="ECO:0000256" key="1">
    <source>
        <dbReference type="SAM" id="MobiDB-lite"/>
    </source>
</evidence>